<dbReference type="PANTHER" id="PTHR13947:SF37">
    <property type="entry name" value="LD18367P"/>
    <property type="match status" value="1"/>
</dbReference>
<dbReference type="EMBL" id="CP011129">
    <property type="protein sequence ID" value="ALN80174.1"/>
    <property type="molecule type" value="Genomic_DNA"/>
</dbReference>
<dbReference type="Proteomes" id="UP000060787">
    <property type="component" value="Chromosome"/>
</dbReference>
<proteinExistence type="predicted"/>
<dbReference type="InterPro" id="IPR050769">
    <property type="entry name" value="NAT_camello-type"/>
</dbReference>
<reference evidence="4 5" key="1">
    <citation type="journal article" date="2015" name="BMC Genomics">
        <title>Comparative genomics and metabolic profiling of the genus Lysobacter.</title>
        <authorList>
            <person name="de Bruijn I."/>
            <person name="Cheng X."/>
            <person name="de Jager V."/>
            <person name="Exposito R.G."/>
            <person name="Watrous J."/>
            <person name="Patel N."/>
            <person name="Postma J."/>
            <person name="Dorrestein P.C."/>
            <person name="Kobayashi D."/>
            <person name="Raaijmakers J.M."/>
        </authorList>
    </citation>
    <scope>NUCLEOTIDE SEQUENCE [LARGE SCALE GENOMIC DNA]</scope>
    <source>
        <strain evidence="4 5">76</strain>
    </source>
</reference>
<dbReference type="SUPFAM" id="SSF46785">
    <property type="entry name" value="Winged helix' DNA-binding domain"/>
    <property type="match status" value="1"/>
</dbReference>
<dbReference type="PANTHER" id="PTHR13947">
    <property type="entry name" value="GNAT FAMILY N-ACETYLTRANSFERASE"/>
    <property type="match status" value="1"/>
</dbReference>
<dbReference type="SUPFAM" id="SSF55729">
    <property type="entry name" value="Acyl-CoA N-acyltransferases (Nat)"/>
    <property type="match status" value="1"/>
</dbReference>
<dbReference type="AlphaFoldDB" id="A0A0S2F9F3"/>
<evidence type="ECO:0000259" key="3">
    <source>
        <dbReference type="PROSITE" id="PS51186"/>
    </source>
</evidence>
<dbReference type="KEGG" id="lab:LA76x_2031"/>
<dbReference type="Pfam" id="PF12802">
    <property type="entry name" value="MarR_2"/>
    <property type="match status" value="1"/>
</dbReference>
<dbReference type="OrthoDB" id="273614at2"/>
<evidence type="ECO:0000313" key="5">
    <source>
        <dbReference type="Proteomes" id="UP000060787"/>
    </source>
</evidence>
<dbReference type="RefSeq" id="WP_057917564.1">
    <property type="nucleotide sequence ID" value="NZ_CP011129.1"/>
</dbReference>
<organism evidence="4 5">
    <name type="scientific">Lysobacter antibioticus</name>
    <dbReference type="NCBI Taxonomy" id="84531"/>
    <lineage>
        <taxon>Bacteria</taxon>
        <taxon>Pseudomonadati</taxon>
        <taxon>Pseudomonadota</taxon>
        <taxon>Gammaproteobacteria</taxon>
        <taxon>Lysobacterales</taxon>
        <taxon>Lysobacteraceae</taxon>
        <taxon>Lysobacter</taxon>
    </lineage>
</organism>
<accession>A0A0S2F9F3</accession>
<feature type="domain" description="HTH marR-type" evidence="2">
    <location>
        <begin position="1"/>
        <end position="141"/>
    </location>
</feature>
<gene>
    <name evidence="4" type="ORF">LA76x_2031</name>
</gene>
<keyword evidence="5" id="KW-1185">Reference proteome</keyword>
<dbReference type="Pfam" id="PF00583">
    <property type="entry name" value="Acetyltransf_1"/>
    <property type="match status" value="1"/>
</dbReference>
<dbReference type="Gene3D" id="1.10.10.10">
    <property type="entry name" value="Winged helix-like DNA-binding domain superfamily/Winged helix DNA-binding domain"/>
    <property type="match status" value="1"/>
</dbReference>
<dbReference type="SMART" id="SM00347">
    <property type="entry name" value="HTH_MARR"/>
    <property type="match status" value="1"/>
</dbReference>
<dbReference type="InterPro" id="IPR036390">
    <property type="entry name" value="WH_DNA-bd_sf"/>
</dbReference>
<evidence type="ECO:0000313" key="4">
    <source>
        <dbReference type="EMBL" id="ALN80174.1"/>
    </source>
</evidence>
<dbReference type="PROSITE" id="PS50995">
    <property type="entry name" value="HTH_MARR_2"/>
    <property type="match status" value="1"/>
</dbReference>
<dbReference type="InterPro" id="IPR016181">
    <property type="entry name" value="Acyl_CoA_acyltransferase"/>
</dbReference>
<sequence>MTGVAETADVDAVRAFNRFYTRRIGVLQEDLLDSAFPLTQARVLFELAQREPVAAREIGEALGLDPGYLSRILQGFANDGLVEKARSEQDARSFVLTLSAKGREAFAVLDRSSHESTAAMLSALSALDRDRLLRAIRDAEQALSAPSLPAAQRLLVREHRIGDIGWAIERHGRLYADEYGWNGEFEALVATLFARFATRHDPQHERCWVAELDGERIGCVFVVRNEDDAATAQLRCLLVDPRARGLGVGRRLVETCIAFARDAGYRRMLLWTNDVLSSARKIYEGCGFSLIEQAPHHSFGHDLVGQVWTRALD</sequence>
<dbReference type="GO" id="GO:0003700">
    <property type="term" value="F:DNA-binding transcription factor activity"/>
    <property type="evidence" value="ECO:0007669"/>
    <property type="project" value="InterPro"/>
</dbReference>
<dbReference type="InterPro" id="IPR000182">
    <property type="entry name" value="GNAT_dom"/>
</dbReference>
<dbReference type="InterPro" id="IPR000835">
    <property type="entry name" value="HTH_MarR-typ"/>
</dbReference>
<evidence type="ECO:0000256" key="1">
    <source>
        <dbReference type="ARBA" id="ARBA00022679"/>
    </source>
</evidence>
<dbReference type="KEGG" id="laq:GLA29479_1472"/>
<dbReference type="Gene3D" id="3.40.630.30">
    <property type="match status" value="1"/>
</dbReference>
<name>A0A0S2F9F3_LYSAN</name>
<protein>
    <submittedName>
        <fullName evidence="4">Acetyltransferase family protein</fullName>
    </submittedName>
</protein>
<dbReference type="eggNOG" id="COG0456">
    <property type="taxonomic scope" value="Bacteria"/>
</dbReference>
<feature type="domain" description="N-acetyltransferase" evidence="3">
    <location>
        <begin position="154"/>
        <end position="313"/>
    </location>
</feature>
<dbReference type="PATRIC" id="fig|84531.7.peg.1453"/>
<dbReference type="InterPro" id="IPR036388">
    <property type="entry name" value="WH-like_DNA-bd_sf"/>
</dbReference>
<dbReference type="PROSITE" id="PS51186">
    <property type="entry name" value="GNAT"/>
    <property type="match status" value="1"/>
</dbReference>
<keyword evidence="1 4" id="KW-0808">Transferase</keyword>
<dbReference type="GO" id="GO:0008080">
    <property type="term" value="F:N-acetyltransferase activity"/>
    <property type="evidence" value="ECO:0007669"/>
    <property type="project" value="InterPro"/>
</dbReference>
<dbReference type="STRING" id="84531.LA76x_2031"/>
<evidence type="ECO:0000259" key="2">
    <source>
        <dbReference type="PROSITE" id="PS50995"/>
    </source>
</evidence>
<dbReference type="CDD" id="cd04301">
    <property type="entry name" value="NAT_SF"/>
    <property type="match status" value="1"/>
</dbReference>
<dbReference type="eggNOG" id="COG1846">
    <property type="taxonomic scope" value="Bacteria"/>
</dbReference>